<sequence length="57" mass="6195">MALNVLPLFAMIVAYFLLGEVMTLQKLAGVVTVVIALCIYTVGDKFKNKPTVHQATV</sequence>
<keyword evidence="1" id="KW-1133">Transmembrane helix</keyword>
<protein>
    <recommendedName>
        <fullName evidence="4">EamA-like transporter family protein</fullName>
    </recommendedName>
</protein>
<proteinExistence type="predicted"/>
<keyword evidence="1" id="KW-0472">Membrane</keyword>
<dbReference type="InterPro" id="IPR037185">
    <property type="entry name" value="EmrE-like"/>
</dbReference>
<evidence type="ECO:0008006" key="4">
    <source>
        <dbReference type="Google" id="ProtNLM"/>
    </source>
</evidence>
<gene>
    <name evidence="2" type="ORF">PDPUS_2_01253</name>
</gene>
<feature type="transmembrane region" description="Helical" evidence="1">
    <location>
        <begin position="12"/>
        <end position="40"/>
    </location>
</feature>
<evidence type="ECO:0000313" key="2">
    <source>
        <dbReference type="EMBL" id="BAX55838.1"/>
    </source>
</evidence>
<dbReference type="SUPFAM" id="SSF103481">
    <property type="entry name" value="Multidrug resistance efflux transporter EmrE"/>
    <property type="match status" value="1"/>
</dbReference>
<dbReference type="AlphaFoldDB" id="A0AAD1CL42"/>
<evidence type="ECO:0000256" key="1">
    <source>
        <dbReference type="SAM" id="Phobius"/>
    </source>
</evidence>
<dbReference type="Proteomes" id="UP000218676">
    <property type="component" value="Chromosome 2"/>
</dbReference>
<dbReference type="EMBL" id="AP018046">
    <property type="protein sequence ID" value="BAX55838.1"/>
    <property type="molecule type" value="Genomic_DNA"/>
</dbReference>
<evidence type="ECO:0000313" key="3">
    <source>
        <dbReference type="Proteomes" id="UP000218676"/>
    </source>
</evidence>
<keyword evidence="1" id="KW-0812">Transmembrane</keyword>
<organism evidence="2 3">
    <name type="scientific">Photobacterium damsela subsp. piscicida</name>
    <name type="common">Pasteurella piscicida</name>
    <dbReference type="NCBI Taxonomy" id="38294"/>
    <lineage>
        <taxon>Bacteria</taxon>
        <taxon>Pseudomonadati</taxon>
        <taxon>Pseudomonadota</taxon>
        <taxon>Gammaproteobacteria</taxon>
        <taxon>Vibrionales</taxon>
        <taxon>Vibrionaceae</taxon>
        <taxon>Photobacterium</taxon>
    </lineage>
</organism>
<reference evidence="3" key="1">
    <citation type="submission" date="2017-05" db="EMBL/GenBank/DDBJ databases">
        <title>Whole genome sequence of fish pathogenic bacteria, Photobacterium damselae subsp. piscicida, strain 91-197, isolated from hybrid striped bass (Morone sp.) in USA.</title>
        <authorList>
            <person name="Teru Y."/>
            <person name="Hikima J."/>
            <person name="Kono T."/>
            <person name="Sakai M."/>
            <person name="Takano T."/>
            <person name="Hawke J.P."/>
            <person name="Takeyama H."/>
            <person name="Aoki T."/>
        </authorList>
    </citation>
    <scope>NUCLEOTIDE SEQUENCE [LARGE SCALE GENOMIC DNA]</scope>
    <source>
        <strain evidence="3">91-197</strain>
    </source>
</reference>
<name>A0AAD1CL42_PHODP</name>
<accession>A0AAD1CL42</accession>